<comment type="function">
    <text evidence="9">Catalyzes the reduction of all-trans-retinal to all-trans-retinol in the presence of NADPH.</text>
</comment>
<evidence type="ECO:0000256" key="6">
    <source>
        <dbReference type="ARBA" id="ARBA00023002"/>
    </source>
</evidence>
<evidence type="ECO:0000313" key="13">
    <source>
        <dbReference type="EMBL" id="VVT49153.1"/>
    </source>
</evidence>
<reference evidence="13 14" key="1">
    <citation type="submission" date="2019-09" db="EMBL/GenBank/DDBJ databases">
        <authorList>
            <person name="Brejova B."/>
        </authorList>
    </citation>
    <scope>NUCLEOTIDE SEQUENCE [LARGE SCALE GENOMIC DNA]</scope>
</reference>
<comment type="similarity">
    <text evidence="2 12">Belongs to the short-chain dehydrogenases/reductases (SDR) family.</text>
</comment>
<comment type="subcellular location">
    <subcellularLocation>
        <location evidence="1">Membrane</location>
        <topology evidence="1">Multi-pass membrane protein</topology>
    </subcellularLocation>
</comment>
<dbReference type="InterPro" id="IPR020904">
    <property type="entry name" value="Sc_DH/Rdtase_CS"/>
</dbReference>
<dbReference type="Pfam" id="PF00106">
    <property type="entry name" value="adh_short"/>
    <property type="match status" value="1"/>
</dbReference>
<dbReference type="EMBL" id="CABVLU010000002">
    <property type="protein sequence ID" value="VVT49153.1"/>
    <property type="molecule type" value="Genomic_DNA"/>
</dbReference>
<evidence type="ECO:0000256" key="9">
    <source>
        <dbReference type="ARBA" id="ARBA00059620"/>
    </source>
</evidence>
<dbReference type="PROSITE" id="PS00061">
    <property type="entry name" value="ADH_SHORT"/>
    <property type="match status" value="1"/>
</dbReference>
<protein>
    <recommendedName>
        <fullName evidence="10">Short-chain dehydrogenase/reductase 3</fullName>
    </recommendedName>
    <alternativeName>
        <fullName evidence="11">Retinal short-chain dehydrogenase/reductase 1</fullName>
    </alternativeName>
</protein>
<dbReference type="PANTHER" id="PTHR24322:SF736">
    <property type="entry name" value="RETINOL DEHYDROGENASE 10"/>
    <property type="match status" value="1"/>
</dbReference>
<keyword evidence="4" id="KW-0521">NADP</keyword>
<evidence type="ECO:0000256" key="3">
    <source>
        <dbReference type="ARBA" id="ARBA00022692"/>
    </source>
</evidence>
<organism evidence="13 14">
    <name type="scientific">Magnusiomyces paraingens</name>
    <dbReference type="NCBI Taxonomy" id="2606893"/>
    <lineage>
        <taxon>Eukaryota</taxon>
        <taxon>Fungi</taxon>
        <taxon>Dikarya</taxon>
        <taxon>Ascomycota</taxon>
        <taxon>Saccharomycotina</taxon>
        <taxon>Dipodascomycetes</taxon>
        <taxon>Dipodascales</taxon>
        <taxon>Dipodascaceae</taxon>
        <taxon>Magnusiomyces</taxon>
    </lineage>
</organism>
<evidence type="ECO:0000256" key="7">
    <source>
        <dbReference type="ARBA" id="ARBA00023098"/>
    </source>
</evidence>
<dbReference type="GO" id="GO:0052650">
    <property type="term" value="F:all-trans-retinol dehydrogenase (NADP+) activity"/>
    <property type="evidence" value="ECO:0007669"/>
    <property type="project" value="UniProtKB-ARBA"/>
</dbReference>
<name>A0A5E8BCW6_9ASCO</name>
<dbReference type="RefSeq" id="XP_031852740.1">
    <property type="nucleotide sequence ID" value="XM_031996849.1"/>
</dbReference>
<proteinExistence type="inferred from homology"/>
<evidence type="ECO:0000256" key="10">
    <source>
        <dbReference type="ARBA" id="ARBA00068717"/>
    </source>
</evidence>
<dbReference type="Gene3D" id="3.40.50.720">
    <property type="entry name" value="NAD(P)-binding Rossmann-like Domain"/>
    <property type="match status" value="1"/>
</dbReference>
<dbReference type="OrthoDB" id="10253736at2759"/>
<dbReference type="InterPro" id="IPR002347">
    <property type="entry name" value="SDR_fam"/>
</dbReference>
<evidence type="ECO:0000256" key="1">
    <source>
        <dbReference type="ARBA" id="ARBA00004141"/>
    </source>
</evidence>
<dbReference type="FunFam" id="3.40.50.720:FF:000131">
    <property type="entry name" value="Short-chain dehydrogenase/reductase 3"/>
    <property type="match status" value="1"/>
</dbReference>
<evidence type="ECO:0000256" key="2">
    <source>
        <dbReference type="ARBA" id="ARBA00006484"/>
    </source>
</evidence>
<accession>A0A5E8BCW6</accession>
<dbReference type="CDD" id="cd05339">
    <property type="entry name" value="17beta-HSDXI-like_SDR_c"/>
    <property type="match status" value="1"/>
</dbReference>
<evidence type="ECO:0000256" key="12">
    <source>
        <dbReference type="RuleBase" id="RU000363"/>
    </source>
</evidence>
<dbReference type="PANTHER" id="PTHR24322">
    <property type="entry name" value="PKSB"/>
    <property type="match status" value="1"/>
</dbReference>
<evidence type="ECO:0000256" key="11">
    <source>
        <dbReference type="ARBA" id="ARBA00082544"/>
    </source>
</evidence>
<keyword evidence="7" id="KW-0443">Lipid metabolism</keyword>
<keyword evidence="6" id="KW-0560">Oxidoreductase</keyword>
<gene>
    <name evidence="13" type="ORF">SAPINGB_P002129</name>
</gene>
<dbReference type="SUPFAM" id="SSF51735">
    <property type="entry name" value="NAD(P)-binding Rossmann-fold domains"/>
    <property type="match status" value="1"/>
</dbReference>
<keyword evidence="14" id="KW-1185">Reference proteome</keyword>
<dbReference type="Proteomes" id="UP000398389">
    <property type="component" value="Unassembled WGS sequence"/>
</dbReference>
<dbReference type="PRINTS" id="PR00080">
    <property type="entry name" value="SDRFAMILY"/>
</dbReference>
<dbReference type="InterPro" id="IPR036291">
    <property type="entry name" value="NAD(P)-bd_dom_sf"/>
</dbReference>
<sequence>MSVLTVANAAAFVNKTAFNPIVTGILYLLRNYLLDHNKTSSSFLSNILTNEHTGSTLYWLALFGVVKYFNSWLNYFALNNYTNLTEQFIPSKETALVTGGASGIGALTVQGLARAGLKKVIVWDIQELTYTPPPNVVFYKVDLTSGSEIDAAAERVRSEIGHVTIVINNAGTGIGKTILGSTERTVKLTFNVNAVAPFLVTKAFLPHMIKTNHGHVLTIASLASFTTPAQMVDYCASKAAALVFSEGLSQELKHRYGAPGIRNSVVHPMWVKTPLTQVFNSLNHILANQLEPEDVANAVIKQVLLGKSAQICIPSSLGFSALIRALPNWIQERIRDEQQDMIVVNKDF</sequence>
<evidence type="ECO:0000313" key="14">
    <source>
        <dbReference type="Proteomes" id="UP000398389"/>
    </source>
</evidence>
<evidence type="ECO:0000256" key="5">
    <source>
        <dbReference type="ARBA" id="ARBA00022989"/>
    </source>
</evidence>
<evidence type="ECO:0000256" key="8">
    <source>
        <dbReference type="ARBA" id="ARBA00023136"/>
    </source>
</evidence>
<keyword evidence="5" id="KW-1133">Transmembrane helix</keyword>
<dbReference type="GeneID" id="43580949"/>
<dbReference type="AlphaFoldDB" id="A0A5E8BCW6"/>
<evidence type="ECO:0000256" key="4">
    <source>
        <dbReference type="ARBA" id="ARBA00022857"/>
    </source>
</evidence>
<keyword evidence="8" id="KW-0472">Membrane</keyword>
<dbReference type="GO" id="GO:0016020">
    <property type="term" value="C:membrane"/>
    <property type="evidence" value="ECO:0007669"/>
    <property type="project" value="UniProtKB-SubCell"/>
</dbReference>
<keyword evidence="3" id="KW-0812">Transmembrane</keyword>
<dbReference type="PRINTS" id="PR00081">
    <property type="entry name" value="GDHRDH"/>
</dbReference>